<dbReference type="KEGG" id="rhf:EUB48_01665"/>
<name>A0A515D6U7_9BURK</name>
<protein>
    <submittedName>
        <fullName evidence="1">Uncharacterized protein</fullName>
    </submittedName>
</protein>
<dbReference type="RefSeq" id="WP_168226682.1">
    <property type="nucleotide sequence ID" value="NZ_CP035503.1"/>
</dbReference>
<reference evidence="1 2" key="1">
    <citation type="submission" date="2019-01" db="EMBL/GenBank/DDBJ databases">
        <title>Genomic insights into a novel species Rhodoferax sp.</title>
        <authorList>
            <person name="Jin L."/>
        </authorList>
    </citation>
    <scope>NUCLEOTIDE SEQUENCE [LARGE SCALE GENOMIC DNA]</scope>
    <source>
        <strain evidence="1 2">CHu59-6-5</strain>
    </source>
</reference>
<sequence length="63" mass="7194">MNAIFKGNPAEAFIFKASQAVEPIYQQSYPQKSGMTLKVFSNQRLKRCFASSHQLMMTTRGFM</sequence>
<gene>
    <name evidence="1" type="ORF">EUB48_01665</name>
</gene>
<dbReference type="AlphaFoldDB" id="A0A515D6U7"/>
<evidence type="ECO:0000313" key="1">
    <source>
        <dbReference type="EMBL" id="QDL36143.1"/>
    </source>
</evidence>
<proteinExistence type="predicted"/>
<evidence type="ECO:0000313" key="2">
    <source>
        <dbReference type="Proteomes" id="UP000316798"/>
    </source>
</evidence>
<organism evidence="1 2">
    <name type="scientific">Rhodoferax sediminis</name>
    <dbReference type="NCBI Taxonomy" id="2509614"/>
    <lineage>
        <taxon>Bacteria</taxon>
        <taxon>Pseudomonadati</taxon>
        <taxon>Pseudomonadota</taxon>
        <taxon>Betaproteobacteria</taxon>
        <taxon>Burkholderiales</taxon>
        <taxon>Comamonadaceae</taxon>
        <taxon>Rhodoferax</taxon>
    </lineage>
</organism>
<dbReference type="Proteomes" id="UP000316798">
    <property type="component" value="Chromosome"/>
</dbReference>
<dbReference type="EMBL" id="CP035503">
    <property type="protein sequence ID" value="QDL36143.1"/>
    <property type="molecule type" value="Genomic_DNA"/>
</dbReference>
<accession>A0A515D6U7</accession>
<keyword evidence="2" id="KW-1185">Reference proteome</keyword>